<dbReference type="STRING" id="1234679.BN424_2625"/>
<sequence length="61" mass="6967">MDGKKRFGITGYTIKQNDYPSRAVVTIDVTVMANSPSRVLTEIDQLFIEIEGMRYPLTEKE</sequence>
<proteinExistence type="predicted"/>
<dbReference type="HOGENOM" id="CLU_2913935_0_0_9"/>
<reference evidence="2" key="1">
    <citation type="journal article" date="2013" name="Genome Announc.">
        <title>Complete Chromosome Sequence of Carnobacterium maltaromaticum LMA 28.</title>
        <authorList>
            <person name="Cailliez-Grimal C."/>
            <person name="Chaillou S."/>
            <person name="Anba-Mondoloni J."/>
            <person name="Loux V."/>
            <person name="Afzal M.I."/>
            <person name="Rahman A."/>
            <person name="Kergourlay G."/>
            <person name="Champomier-Verges M.C."/>
            <person name="Zagorec M."/>
            <person name="Dalgaard P."/>
            <person name="Leisner J.J."/>
            <person name="Prevost H."/>
            <person name="Revol-Junelles A.M."/>
            <person name="Borges F."/>
        </authorList>
    </citation>
    <scope>NUCLEOTIDE SEQUENCE</scope>
    <source>
        <strain evidence="2">LMA28</strain>
    </source>
</reference>
<name>K8E5T8_CARML</name>
<dbReference type="AlphaFoldDB" id="K8E5T8"/>
<dbReference type="EMBL" id="HE999757">
    <property type="protein sequence ID" value="CCO12064.2"/>
    <property type="molecule type" value="Genomic_DNA"/>
</dbReference>
<evidence type="ECO:0000313" key="1">
    <source>
        <dbReference type="EMBL" id="CCO12064.2"/>
    </source>
</evidence>
<dbReference type="KEGG" id="cml:BN424_2625"/>
<evidence type="ECO:0000313" key="2">
    <source>
        <dbReference type="Proteomes" id="UP000000212"/>
    </source>
</evidence>
<organism evidence="1 2">
    <name type="scientific">Carnobacterium maltaromaticum LMA28</name>
    <dbReference type="NCBI Taxonomy" id="1234679"/>
    <lineage>
        <taxon>Bacteria</taxon>
        <taxon>Bacillati</taxon>
        <taxon>Bacillota</taxon>
        <taxon>Bacilli</taxon>
        <taxon>Lactobacillales</taxon>
        <taxon>Carnobacteriaceae</taxon>
        <taxon>Carnobacterium</taxon>
    </lineage>
</organism>
<keyword evidence="2" id="KW-1185">Reference proteome</keyword>
<protein>
    <submittedName>
        <fullName evidence="1">Uncharacterized protein</fullName>
    </submittedName>
</protein>
<dbReference type="RefSeq" id="WP_015077116.1">
    <property type="nucleotide sequence ID" value="NC_019425.2"/>
</dbReference>
<accession>K8E5T8</accession>
<dbReference type="Proteomes" id="UP000000212">
    <property type="component" value="Chromosome"/>
</dbReference>
<gene>
    <name evidence="1" type="ORF">BN424_2625</name>
</gene>